<dbReference type="AlphaFoldDB" id="A0A8J6NTU0"/>
<gene>
    <name evidence="3" type="primary">rimP</name>
    <name evidence="6" type="ORF">H8D96_09760</name>
</gene>
<dbReference type="Gene3D" id="2.30.30.180">
    <property type="entry name" value="Ribosome maturation factor RimP, C-terminal domain"/>
    <property type="match status" value="1"/>
</dbReference>
<keyword evidence="2 3" id="KW-0690">Ribosome biogenesis</keyword>
<comment type="caution">
    <text evidence="6">The sequence shown here is derived from an EMBL/GenBank/DDBJ whole genome shotgun (WGS) entry which is preliminary data.</text>
</comment>
<dbReference type="Proteomes" id="UP000605201">
    <property type="component" value="Unassembled WGS sequence"/>
</dbReference>
<dbReference type="PANTHER" id="PTHR33867:SF1">
    <property type="entry name" value="RIBOSOME MATURATION FACTOR RIMP"/>
    <property type="match status" value="1"/>
</dbReference>
<dbReference type="SUPFAM" id="SSF75420">
    <property type="entry name" value="YhbC-like, N-terminal domain"/>
    <property type="match status" value="1"/>
</dbReference>
<dbReference type="InterPro" id="IPR036847">
    <property type="entry name" value="RimP_C_sf"/>
</dbReference>
<evidence type="ECO:0000256" key="3">
    <source>
        <dbReference type="HAMAP-Rule" id="MF_01077"/>
    </source>
</evidence>
<evidence type="ECO:0000313" key="6">
    <source>
        <dbReference type="EMBL" id="MBC8432193.1"/>
    </source>
</evidence>
<keyword evidence="1 3" id="KW-0963">Cytoplasm</keyword>
<dbReference type="GO" id="GO:0006412">
    <property type="term" value="P:translation"/>
    <property type="evidence" value="ECO:0007669"/>
    <property type="project" value="TreeGrafter"/>
</dbReference>
<protein>
    <recommendedName>
        <fullName evidence="3">Ribosome maturation factor RimP</fullName>
    </recommendedName>
</protein>
<comment type="similarity">
    <text evidence="3">Belongs to the RimP family.</text>
</comment>
<sequence length="146" mass="16120">MIAQIRDLIEALCATEGLELVHVEFQREPGGRILRFYIDGPGGVILDDCINISRQGGDLLDVYLENIGPYRLEVSSPGPNRPLSKRPDYERFIGRQAKIRTMQPIEGQKNFKGVLSGTSAEIVKLAVEGIIVSIPFSKIARAQLAD</sequence>
<evidence type="ECO:0000256" key="2">
    <source>
        <dbReference type="ARBA" id="ARBA00022517"/>
    </source>
</evidence>
<dbReference type="InterPro" id="IPR028989">
    <property type="entry name" value="RimP_N"/>
</dbReference>
<dbReference type="EMBL" id="JACNIG010000210">
    <property type="protein sequence ID" value="MBC8432193.1"/>
    <property type="molecule type" value="Genomic_DNA"/>
</dbReference>
<dbReference type="Gene3D" id="3.30.300.70">
    <property type="entry name" value="RimP-like superfamily, N-terminal"/>
    <property type="match status" value="1"/>
</dbReference>
<name>A0A8J6NTU0_9BACT</name>
<dbReference type="HAMAP" id="MF_01077">
    <property type="entry name" value="RimP"/>
    <property type="match status" value="1"/>
</dbReference>
<dbReference type="InterPro" id="IPR003728">
    <property type="entry name" value="Ribosome_maturation_RimP"/>
</dbReference>
<dbReference type="GO" id="GO:0000028">
    <property type="term" value="P:ribosomal small subunit assembly"/>
    <property type="evidence" value="ECO:0007669"/>
    <property type="project" value="TreeGrafter"/>
</dbReference>
<dbReference type="SUPFAM" id="SSF74942">
    <property type="entry name" value="YhbC-like, C-terminal domain"/>
    <property type="match status" value="1"/>
</dbReference>
<evidence type="ECO:0000259" key="4">
    <source>
        <dbReference type="Pfam" id="PF02576"/>
    </source>
</evidence>
<comment type="subcellular location">
    <subcellularLocation>
        <location evidence="3">Cytoplasm</location>
    </subcellularLocation>
</comment>
<dbReference type="GO" id="GO:0005829">
    <property type="term" value="C:cytosol"/>
    <property type="evidence" value="ECO:0007669"/>
    <property type="project" value="TreeGrafter"/>
</dbReference>
<dbReference type="CDD" id="cd01734">
    <property type="entry name" value="YlxS_C"/>
    <property type="match status" value="1"/>
</dbReference>
<organism evidence="6 7">
    <name type="scientific">Candidatus Desulfatibia vada</name>
    <dbReference type="NCBI Taxonomy" id="2841696"/>
    <lineage>
        <taxon>Bacteria</taxon>
        <taxon>Pseudomonadati</taxon>
        <taxon>Thermodesulfobacteriota</taxon>
        <taxon>Desulfobacteria</taxon>
        <taxon>Desulfobacterales</taxon>
        <taxon>Desulfobacterales incertae sedis</taxon>
        <taxon>Candidatus Desulfatibia</taxon>
    </lineage>
</organism>
<feature type="domain" description="Ribosome maturation factor RimP N-terminal" evidence="4">
    <location>
        <begin position="8"/>
        <end position="78"/>
    </location>
</feature>
<dbReference type="Pfam" id="PF17384">
    <property type="entry name" value="DUF150_C"/>
    <property type="match status" value="1"/>
</dbReference>
<accession>A0A8J6NTU0</accession>
<reference evidence="6 7" key="1">
    <citation type="submission" date="2020-08" db="EMBL/GenBank/DDBJ databases">
        <title>Bridging the membrane lipid divide: bacteria of the FCB group superphylum have the potential to synthesize archaeal ether lipids.</title>
        <authorList>
            <person name="Villanueva L."/>
            <person name="Von Meijenfeldt F.A.B."/>
            <person name="Westbye A.B."/>
            <person name="Yadav S."/>
            <person name="Hopmans E.C."/>
            <person name="Dutilh B.E."/>
            <person name="Sinninghe Damste J.S."/>
        </authorList>
    </citation>
    <scope>NUCLEOTIDE SEQUENCE [LARGE SCALE GENOMIC DNA]</scope>
    <source>
        <strain evidence="6">NIOZ-UU17</strain>
    </source>
</reference>
<proteinExistence type="inferred from homology"/>
<dbReference type="InterPro" id="IPR028998">
    <property type="entry name" value="RimP_C"/>
</dbReference>
<dbReference type="InterPro" id="IPR035956">
    <property type="entry name" value="RimP_N_sf"/>
</dbReference>
<dbReference type="Pfam" id="PF02576">
    <property type="entry name" value="RimP_N"/>
    <property type="match status" value="1"/>
</dbReference>
<feature type="domain" description="Ribosome maturation factor RimP C-terminal" evidence="5">
    <location>
        <begin position="83"/>
        <end position="144"/>
    </location>
</feature>
<evidence type="ECO:0000313" key="7">
    <source>
        <dbReference type="Proteomes" id="UP000605201"/>
    </source>
</evidence>
<evidence type="ECO:0000256" key="1">
    <source>
        <dbReference type="ARBA" id="ARBA00022490"/>
    </source>
</evidence>
<evidence type="ECO:0000259" key="5">
    <source>
        <dbReference type="Pfam" id="PF17384"/>
    </source>
</evidence>
<dbReference type="PANTHER" id="PTHR33867">
    <property type="entry name" value="RIBOSOME MATURATION FACTOR RIMP"/>
    <property type="match status" value="1"/>
</dbReference>
<comment type="function">
    <text evidence="3">Required for maturation of 30S ribosomal subunits.</text>
</comment>